<organism evidence="1">
    <name type="scientific">marine sediment metagenome</name>
    <dbReference type="NCBI Taxonomy" id="412755"/>
    <lineage>
        <taxon>unclassified sequences</taxon>
        <taxon>metagenomes</taxon>
        <taxon>ecological metagenomes</taxon>
    </lineage>
</organism>
<name>A0A0F9GHI7_9ZZZZ</name>
<comment type="caution">
    <text evidence="1">The sequence shown here is derived from an EMBL/GenBank/DDBJ whole genome shotgun (WGS) entry which is preliminary data.</text>
</comment>
<protein>
    <submittedName>
        <fullName evidence="1">Uncharacterized protein</fullName>
    </submittedName>
</protein>
<dbReference type="EMBL" id="LAZR01020124">
    <property type="protein sequence ID" value="KKL90026.1"/>
    <property type="molecule type" value="Genomic_DNA"/>
</dbReference>
<evidence type="ECO:0000313" key="1">
    <source>
        <dbReference type="EMBL" id="KKL90026.1"/>
    </source>
</evidence>
<feature type="non-terminal residue" evidence="1">
    <location>
        <position position="48"/>
    </location>
</feature>
<accession>A0A0F9GHI7</accession>
<proteinExistence type="predicted"/>
<gene>
    <name evidence="1" type="ORF">LCGC14_1908760</name>
</gene>
<dbReference type="AlphaFoldDB" id="A0A0F9GHI7"/>
<reference evidence="1" key="1">
    <citation type="journal article" date="2015" name="Nature">
        <title>Complex archaea that bridge the gap between prokaryotes and eukaryotes.</title>
        <authorList>
            <person name="Spang A."/>
            <person name="Saw J.H."/>
            <person name="Jorgensen S.L."/>
            <person name="Zaremba-Niedzwiedzka K."/>
            <person name="Martijn J."/>
            <person name="Lind A.E."/>
            <person name="van Eijk R."/>
            <person name="Schleper C."/>
            <person name="Guy L."/>
            <person name="Ettema T.J."/>
        </authorList>
    </citation>
    <scope>NUCLEOTIDE SEQUENCE</scope>
</reference>
<sequence>MGGTALTIFKSVTRNFFAPMTRKGRISQLDDLTKSLTNNTNMIVQKYE</sequence>